<gene>
    <name evidence="5 9" type="primary">hutG</name>
    <name evidence="9" type="ORF">BkAM31D_22195</name>
</gene>
<comment type="similarity">
    <text evidence="5 8">Belongs to the arginase family.</text>
</comment>
<evidence type="ECO:0000256" key="7">
    <source>
        <dbReference type="PIRSR" id="PIRSR036979-1"/>
    </source>
</evidence>
<dbReference type="GO" id="GO:0033389">
    <property type="term" value="P:putrescine biosynthetic process from arginine, via agmatine"/>
    <property type="evidence" value="ECO:0007669"/>
    <property type="project" value="TreeGrafter"/>
</dbReference>
<dbReference type="KEGG" id="bkw:BkAM31D_22195"/>
<dbReference type="GO" id="GO:0030145">
    <property type="term" value="F:manganese ion binding"/>
    <property type="evidence" value="ECO:0007669"/>
    <property type="project" value="UniProtKB-UniRule"/>
</dbReference>
<dbReference type="UniPathway" id="UPA00379">
    <property type="reaction ID" value="UER00552"/>
</dbReference>
<dbReference type="InterPro" id="IPR023696">
    <property type="entry name" value="Ureohydrolase_dom_sf"/>
</dbReference>
<dbReference type="HAMAP" id="MF_00737">
    <property type="entry name" value="Formimidoylglutam"/>
    <property type="match status" value="1"/>
</dbReference>
<dbReference type="SUPFAM" id="SSF52768">
    <property type="entry name" value="Arginase/deacetylase"/>
    <property type="match status" value="1"/>
</dbReference>
<dbReference type="GO" id="GO:0019556">
    <property type="term" value="P:L-histidine catabolic process to glutamate and formamide"/>
    <property type="evidence" value="ECO:0007669"/>
    <property type="project" value="UniProtKB-UniRule"/>
</dbReference>
<feature type="binding site" evidence="5">
    <location>
        <position position="247"/>
    </location>
    <ligand>
        <name>Mn(2+)</name>
        <dbReference type="ChEBI" id="CHEBI:29035"/>
        <label>2</label>
    </ligand>
</feature>
<evidence type="ECO:0000256" key="8">
    <source>
        <dbReference type="PROSITE-ProRule" id="PRU00742"/>
    </source>
</evidence>
<protein>
    <recommendedName>
        <fullName evidence="5 6">Formimidoylglutamase</fullName>
        <ecNumber evidence="5 6">3.5.3.8</ecNumber>
    </recommendedName>
    <alternativeName>
        <fullName evidence="5">Formiminoglutamase</fullName>
    </alternativeName>
    <alternativeName>
        <fullName evidence="5">Formiminoglutamate hydrolase</fullName>
    </alternativeName>
</protein>
<evidence type="ECO:0000256" key="6">
    <source>
        <dbReference type="NCBIfam" id="TIGR01227"/>
    </source>
</evidence>
<dbReference type="PANTHER" id="PTHR11358:SF35">
    <property type="entry name" value="FORMIMIDOYLGLUTAMASE"/>
    <property type="match status" value="1"/>
</dbReference>
<proteinExistence type="inferred from homology"/>
<feature type="binding site" evidence="5 7">
    <location>
        <position position="159"/>
    </location>
    <ligand>
        <name>Mn(2+)</name>
        <dbReference type="ChEBI" id="CHEBI:29035"/>
        <label>1</label>
    </ligand>
</feature>
<dbReference type="GO" id="GO:0050415">
    <property type="term" value="F:formimidoylglutamase activity"/>
    <property type="evidence" value="ECO:0007669"/>
    <property type="project" value="UniProtKB-UniRule"/>
</dbReference>
<keyword evidence="3 5" id="KW-0369">Histidine metabolism</keyword>
<sequence>MYVKPTQDYWHGRIDDPTDRRSFRFHQMIKLANLDQLIEKGKTDRKAFAFLGFQCDEGVRRNKGRTGAKQGPIAIRKALSSLPWHFDEQTDVFDVGDVVCEKKEMEQAQAELGDAVHTLLRNNVQPMILGGGHETLYGHYLGVRKTLGPSAKLGIINIDAHFDMRSYDVETSSGTMFKQILDHDDKCGYFCVGIQKLGNTALLFDLADEHHVQYVYDEEVNDNEITTTFKKLDAFIDRYDQILLTLCTDSINSAFAPGVSAPTPFGLEPKTVRQLLRHIQSHEKTKSFDLCEVNPSLDEHNKTAKLAAQFIADTMMHVEQREKQY</sequence>
<comment type="cofactor">
    <cofactor evidence="5 7">
        <name>Mn(2+)</name>
        <dbReference type="ChEBI" id="CHEBI:29035"/>
    </cofactor>
    <text evidence="5 7">Binds 2 manganese ions per subunit.</text>
</comment>
<dbReference type="GO" id="GO:0008783">
    <property type="term" value="F:agmatinase activity"/>
    <property type="evidence" value="ECO:0007669"/>
    <property type="project" value="TreeGrafter"/>
</dbReference>
<comment type="pathway">
    <text evidence="5">Amino-acid degradation; L-histidine degradation into L-glutamate; L-glutamate from N-formimidoyl-L-glutamate (hydrolase route): step 1/1.</text>
</comment>
<evidence type="ECO:0000313" key="10">
    <source>
        <dbReference type="Proteomes" id="UP000193006"/>
    </source>
</evidence>
<dbReference type="Pfam" id="PF00491">
    <property type="entry name" value="Arginase"/>
    <property type="match status" value="1"/>
</dbReference>
<evidence type="ECO:0000313" key="9">
    <source>
        <dbReference type="EMBL" id="ARK32347.1"/>
    </source>
</evidence>
<comment type="catalytic activity">
    <reaction evidence="5">
        <text>N-formimidoyl-L-glutamate + H2O = formamide + L-glutamate</text>
        <dbReference type="Rhea" id="RHEA:22492"/>
        <dbReference type="ChEBI" id="CHEBI:15377"/>
        <dbReference type="ChEBI" id="CHEBI:16397"/>
        <dbReference type="ChEBI" id="CHEBI:29985"/>
        <dbReference type="ChEBI" id="CHEBI:58928"/>
        <dbReference type="EC" id="3.5.3.8"/>
    </reaction>
</comment>
<dbReference type="EC" id="3.5.3.8" evidence="5 6"/>
<dbReference type="Proteomes" id="UP000193006">
    <property type="component" value="Chromosome"/>
</dbReference>
<dbReference type="PROSITE" id="PS51409">
    <property type="entry name" value="ARGINASE_2"/>
    <property type="match status" value="1"/>
</dbReference>
<dbReference type="InterPro" id="IPR006035">
    <property type="entry name" value="Ureohydrolase"/>
</dbReference>
<keyword evidence="2 5" id="KW-0378">Hydrolase</keyword>
<feature type="binding site" evidence="5">
    <location>
        <position position="159"/>
    </location>
    <ligand>
        <name>Mn(2+)</name>
        <dbReference type="ChEBI" id="CHEBI:29035"/>
        <label>2</label>
    </ligand>
</feature>
<dbReference type="PIRSF" id="PIRSF036979">
    <property type="entry name" value="Arginase"/>
    <property type="match status" value="1"/>
</dbReference>
<dbReference type="Gene3D" id="3.40.800.10">
    <property type="entry name" value="Ureohydrolase domain"/>
    <property type="match status" value="1"/>
</dbReference>
<feature type="binding site" evidence="7">
    <location>
        <position position="161"/>
    </location>
    <ligand>
        <name>Mn(2+)</name>
        <dbReference type="ChEBI" id="CHEBI:29035"/>
        <label>1</label>
    </ligand>
</feature>
<keyword evidence="10" id="KW-1185">Reference proteome</keyword>
<keyword evidence="4 5" id="KW-0464">Manganese</keyword>
<dbReference type="EMBL" id="CP020814">
    <property type="protein sequence ID" value="ARK32347.1"/>
    <property type="molecule type" value="Genomic_DNA"/>
</dbReference>
<dbReference type="NCBIfam" id="TIGR01227">
    <property type="entry name" value="hutG"/>
    <property type="match status" value="1"/>
</dbReference>
<accession>A0A1X9MFW8</accession>
<dbReference type="RefSeq" id="WP_066157182.1">
    <property type="nucleotide sequence ID" value="NZ_CP020814.1"/>
</dbReference>
<feature type="binding site" evidence="5 7">
    <location>
        <position position="247"/>
    </location>
    <ligand>
        <name>Mn(2+)</name>
        <dbReference type="ChEBI" id="CHEBI:29035"/>
        <label>1</label>
    </ligand>
</feature>
<feature type="binding site" evidence="5">
    <location>
        <position position="249"/>
    </location>
    <ligand>
        <name>Mn(2+)</name>
        <dbReference type="ChEBI" id="CHEBI:29035"/>
        <label>2</label>
    </ligand>
</feature>
<dbReference type="CDD" id="cd09988">
    <property type="entry name" value="Formimidoylglutamase"/>
    <property type="match status" value="1"/>
</dbReference>
<dbReference type="PANTHER" id="PTHR11358">
    <property type="entry name" value="ARGINASE/AGMATINASE"/>
    <property type="match status" value="1"/>
</dbReference>
<evidence type="ECO:0000256" key="3">
    <source>
        <dbReference type="ARBA" id="ARBA00022808"/>
    </source>
</evidence>
<evidence type="ECO:0000256" key="2">
    <source>
        <dbReference type="ARBA" id="ARBA00022801"/>
    </source>
</evidence>
<evidence type="ECO:0000256" key="5">
    <source>
        <dbReference type="HAMAP-Rule" id="MF_00737"/>
    </source>
</evidence>
<dbReference type="InterPro" id="IPR005923">
    <property type="entry name" value="HutG"/>
</dbReference>
<feature type="binding site" evidence="5">
    <location>
        <position position="161"/>
    </location>
    <ligand>
        <name>Mn(2+)</name>
        <dbReference type="ChEBI" id="CHEBI:29035"/>
        <label>2</label>
    </ligand>
</feature>
<organism evidence="9 10">
    <name type="scientific">Halalkalibacter krulwichiae</name>
    <dbReference type="NCBI Taxonomy" id="199441"/>
    <lineage>
        <taxon>Bacteria</taxon>
        <taxon>Bacillati</taxon>
        <taxon>Bacillota</taxon>
        <taxon>Bacilli</taxon>
        <taxon>Bacillales</taxon>
        <taxon>Bacillaceae</taxon>
        <taxon>Halalkalibacter</taxon>
    </lineage>
</organism>
<feature type="binding site" evidence="5 7">
    <location>
        <position position="133"/>
    </location>
    <ligand>
        <name>Mn(2+)</name>
        <dbReference type="ChEBI" id="CHEBI:29035"/>
        <label>1</label>
    </ligand>
</feature>
<name>A0A1X9MFW8_9BACI</name>
<feature type="binding site" evidence="5 7">
    <location>
        <position position="163"/>
    </location>
    <ligand>
        <name>Mn(2+)</name>
        <dbReference type="ChEBI" id="CHEBI:29035"/>
        <label>1</label>
    </ligand>
</feature>
<evidence type="ECO:0000256" key="1">
    <source>
        <dbReference type="ARBA" id="ARBA00022723"/>
    </source>
</evidence>
<comment type="function">
    <text evidence="5">Catalyzes the conversion of N-formimidoyl-L-glutamate to L-glutamate and formamide.</text>
</comment>
<feature type="binding site" evidence="7">
    <location>
        <position position="249"/>
    </location>
    <ligand>
        <name>Mn(2+)</name>
        <dbReference type="ChEBI" id="CHEBI:29035"/>
        <label>1</label>
    </ligand>
</feature>
<evidence type="ECO:0000256" key="4">
    <source>
        <dbReference type="ARBA" id="ARBA00023211"/>
    </source>
</evidence>
<keyword evidence="1 5" id="KW-0479">Metal-binding</keyword>
<dbReference type="STRING" id="199441.BkAM31D_22195"/>
<reference evidence="9 10" key="1">
    <citation type="submission" date="2017-04" db="EMBL/GenBank/DDBJ databases">
        <title>Bacillus krulwichiae AM31D Genome sequencing and assembly.</title>
        <authorList>
            <person name="Krulwich T.A."/>
            <person name="Anastor L."/>
            <person name="Ehrlich R."/>
            <person name="Ehrlich G.D."/>
            <person name="Janto B."/>
        </authorList>
    </citation>
    <scope>NUCLEOTIDE SEQUENCE [LARGE SCALE GENOMIC DNA]</scope>
    <source>
        <strain evidence="9 10">AM31D</strain>
    </source>
</reference>
<dbReference type="AlphaFoldDB" id="A0A1X9MFW8"/>
<dbReference type="GO" id="GO:0019557">
    <property type="term" value="P:L-histidine catabolic process to glutamate and formate"/>
    <property type="evidence" value="ECO:0007669"/>
    <property type="project" value="UniProtKB-UniPathway"/>
</dbReference>